<dbReference type="GO" id="GO:0045259">
    <property type="term" value="C:proton-transporting ATP synthase complex"/>
    <property type="evidence" value="ECO:0007669"/>
    <property type="project" value="UniProtKB-KW"/>
</dbReference>
<comment type="similarity">
    <text evidence="11 12">Belongs to the ATPase B chain family.</text>
</comment>
<dbReference type="GO" id="GO:0009535">
    <property type="term" value="C:chloroplast thylakoid membrane"/>
    <property type="evidence" value="ECO:0007669"/>
    <property type="project" value="UniProtKB-SubCell"/>
</dbReference>
<dbReference type="EMBL" id="KY819063">
    <property type="protein sequence ID" value="ARO74091.1"/>
    <property type="molecule type" value="Genomic_DNA"/>
</dbReference>
<protein>
    <recommendedName>
        <fullName evidence="11">ATP synthase subunit b, chloroplastic</fullName>
    </recommendedName>
    <alternativeName>
        <fullName evidence="11">ATP synthase F(0) sector subunit b</fullName>
    </alternativeName>
    <alternativeName>
        <fullName evidence="11">ATPase subunit I</fullName>
    </alternativeName>
</protein>
<dbReference type="Pfam" id="PF00430">
    <property type="entry name" value="ATP-synt_B"/>
    <property type="match status" value="1"/>
</dbReference>
<keyword evidence="14" id="KW-0934">Plastid</keyword>
<keyword evidence="11" id="KW-0793">Thylakoid</keyword>
<comment type="subcellular location">
    <subcellularLocation>
        <location evidence="1">Membrane</location>
        <topology evidence="1">Single-pass membrane protein</topology>
    </subcellularLocation>
    <subcellularLocation>
        <location evidence="11">Plastid</location>
        <location evidence="11">Chloroplast thylakoid membrane</location>
        <topology evidence="11">Single-pass membrane protein</topology>
    </subcellularLocation>
</comment>
<comment type="miscellaneous">
    <text evidence="11">In plastids the F-type ATPase is also known as CF(1)CF(0).</text>
</comment>
<dbReference type="GO" id="GO:0046933">
    <property type="term" value="F:proton-transporting ATP synthase activity, rotational mechanism"/>
    <property type="evidence" value="ECO:0007669"/>
    <property type="project" value="UniProtKB-UniRule"/>
</dbReference>
<comment type="function">
    <text evidence="10 11">F(1)F(0) ATP synthase produces ATP from ADP in the presence of a proton or sodium gradient. F-type ATPases consist of two structural domains, F(1) containing the extramembraneous catalytic core and F(0) containing the membrane proton channel, linked together by a central stalk and a peripheral stalk. During catalysis, ATP synthesis in the catalytic domain of F(1) is coupled via a rotary mechanism of the central stalk subunits to proton translocation.</text>
</comment>
<keyword evidence="2 11" id="KW-0813">Transport</keyword>
<reference evidence="14" key="1">
    <citation type="submission" date="2017-03" db="EMBL/GenBank/DDBJ databases">
        <title>Chloroplast genome evolution in siphonous green algae.</title>
        <authorList>
            <person name="Cremen M.C."/>
            <person name="Marcelino V.R."/>
            <person name="Verbruggen H."/>
        </authorList>
    </citation>
    <scope>NUCLEOTIDE SEQUENCE</scope>
</reference>
<evidence type="ECO:0000313" key="14">
    <source>
        <dbReference type="EMBL" id="ARO74091.1"/>
    </source>
</evidence>
<evidence type="ECO:0000256" key="4">
    <source>
        <dbReference type="ARBA" id="ARBA00022692"/>
    </source>
</evidence>
<accession>A0A2P0QH42</accession>
<evidence type="ECO:0000256" key="5">
    <source>
        <dbReference type="ARBA" id="ARBA00022781"/>
    </source>
</evidence>
<keyword evidence="5 11" id="KW-0375">Hydrogen ion transport</keyword>
<dbReference type="CDD" id="cd06503">
    <property type="entry name" value="ATP-synt_Fo_b"/>
    <property type="match status" value="1"/>
</dbReference>
<keyword evidence="13" id="KW-0175">Coiled coil</keyword>
<dbReference type="AlphaFoldDB" id="A0A2P0QH42"/>
<keyword evidence="8 11" id="KW-0472">Membrane</keyword>
<dbReference type="InterPro" id="IPR002146">
    <property type="entry name" value="ATP_synth_b/b'su_bac/chlpt"/>
</dbReference>
<evidence type="ECO:0000256" key="8">
    <source>
        <dbReference type="ARBA" id="ARBA00023136"/>
    </source>
</evidence>
<dbReference type="PANTHER" id="PTHR34264">
    <property type="entry name" value="ATP SYNTHASE SUBUNIT B, CHLOROPLASTIC"/>
    <property type="match status" value="1"/>
</dbReference>
<evidence type="ECO:0000256" key="3">
    <source>
        <dbReference type="ARBA" id="ARBA00022547"/>
    </source>
</evidence>
<evidence type="ECO:0000256" key="9">
    <source>
        <dbReference type="ARBA" id="ARBA00023310"/>
    </source>
</evidence>
<keyword evidence="7 11" id="KW-0406">Ion transport</keyword>
<dbReference type="PANTHER" id="PTHR34264:SF3">
    <property type="entry name" value="ATP SYNTHASE SUBUNIT B, CHLOROPLASTIC"/>
    <property type="match status" value="1"/>
</dbReference>
<evidence type="ECO:0000256" key="7">
    <source>
        <dbReference type="ARBA" id="ARBA00023065"/>
    </source>
</evidence>
<comment type="function">
    <text evidence="11">Component of the F(0) channel, it forms part of the peripheral stalk, linking F(1) to F(0).</text>
</comment>
<keyword evidence="3 11" id="KW-0138">CF(0)</keyword>
<evidence type="ECO:0000256" key="10">
    <source>
        <dbReference type="ARBA" id="ARBA00025198"/>
    </source>
</evidence>
<evidence type="ECO:0000256" key="13">
    <source>
        <dbReference type="SAM" id="Coils"/>
    </source>
</evidence>
<proteinExistence type="inferred from homology"/>
<keyword evidence="9 11" id="KW-0066">ATP synthesis</keyword>
<keyword evidence="6 11" id="KW-1133">Transmembrane helix</keyword>
<dbReference type="RefSeq" id="YP_009472457.1">
    <property type="nucleotide sequence ID" value="NC_037363.1"/>
</dbReference>
<evidence type="ECO:0000256" key="6">
    <source>
        <dbReference type="ARBA" id="ARBA00022989"/>
    </source>
</evidence>
<gene>
    <name evidence="11 14" type="primary">atpF</name>
</gene>
<keyword evidence="4 11" id="KW-0812">Transmembrane</keyword>
<dbReference type="HAMAP" id="MF_01398">
    <property type="entry name" value="ATP_synth_b_bprime"/>
    <property type="match status" value="1"/>
</dbReference>
<sequence length="168" mass="19520">MNLTESFGINTNIFDTNIINLAVVIAIVISFVGDALKSLLKNREQLILSNIQEAVKREEEAIEKLNTAQQKLTSSKQKIIEIKQQSLVTAEIEKEKYKKQTINDIERLKKLKQDTIIFQQQKAIKQLSKQVINLALKQVYKKIENRYDGLFQNSVNNFYIALFRNYQK</sequence>
<keyword evidence="14" id="KW-0150">Chloroplast</keyword>
<evidence type="ECO:0000256" key="11">
    <source>
        <dbReference type="HAMAP-Rule" id="MF_01398"/>
    </source>
</evidence>
<evidence type="ECO:0000256" key="12">
    <source>
        <dbReference type="RuleBase" id="RU003848"/>
    </source>
</evidence>
<evidence type="ECO:0000256" key="2">
    <source>
        <dbReference type="ARBA" id="ARBA00022448"/>
    </source>
</evidence>
<feature type="transmembrane region" description="Helical" evidence="11">
    <location>
        <begin position="18"/>
        <end position="36"/>
    </location>
</feature>
<organism evidence="14">
    <name type="scientific">Bryopsis sp. HV04063</name>
    <dbReference type="NCBI Taxonomy" id="1979421"/>
    <lineage>
        <taxon>Eukaryota</taxon>
        <taxon>Viridiplantae</taxon>
        <taxon>Chlorophyta</taxon>
        <taxon>core chlorophytes</taxon>
        <taxon>Ulvophyceae</taxon>
        <taxon>TCBD clade</taxon>
        <taxon>Bryopsidales</taxon>
        <taxon>Bryopsidineae</taxon>
        <taxon>Bryopsidaceae</taxon>
        <taxon>Bryopsis</taxon>
    </lineage>
</organism>
<evidence type="ECO:0000256" key="1">
    <source>
        <dbReference type="ARBA" id="ARBA00004167"/>
    </source>
</evidence>
<comment type="subunit">
    <text evidence="11">F-type ATPases have 2 components, F(1) - the catalytic core - and F(0) - the membrane proton channel. F(1) has five subunits: alpha(3), beta(3), gamma(1), delta(1), epsilon(1). F(0) has four main subunits: a(1), b(1), b'(1) and c(10-14). The alpha and beta chains form an alternating ring which encloses part of the gamma chain. F(1) is attached to F(0) by a central stalk formed by the gamma and epsilon chains, while a peripheral stalk is formed by the delta, b and b' chains.</text>
</comment>
<name>A0A2P0QH42_9CHLO</name>
<feature type="coiled-coil region" evidence="13">
    <location>
        <begin position="48"/>
        <end position="100"/>
    </location>
</feature>
<dbReference type="GeneID" id="37277597"/>
<geneLocation type="chloroplast" evidence="14"/>